<name>H1Q1Y0_9BACT</name>
<dbReference type="PATRIC" id="fig|883158.3.peg.928"/>
<dbReference type="EMBL" id="AGWK01000027">
    <property type="protein sequence ID" value="EHO71600.1"/>
    <property type="molecule type" value="Genomic_DNA"/>
</dbReference>
<feature type="domain" description="DDH" evidence="1">
    <location>
        <begin position="23"/>
        <end position="175"/>
    </location>
</feature>
<dbReference type="STRING" id="883158.HMPREF9140_00918"/>
<gene>
    <name evidence="3" type="ORF">HMPREF9140_00918</name>
</gene>
<dbReference type="Gene3D" id="3.90.1640.10">
    <property type="entry name" value="inorganic pyrophosphatase (n-terminal core)"/>
    <property type="match status" value="1"/>
</dbReference>
<organism evidence="3 4">
    <name type="scientific">Prevotella micans F0438</name>
    <dbReference type="NCBI Taxonomy" id="883158"/>
    <lineage>
        <taxon>Bacteria</taxon>
        <taxon>Pseudomonadati</taxon>
        <taxon>Bacteroidota</taxon>
        <taxon>Bacteroidia</taxon>
        <taxon>Bacteroidales</taxon>
        <taxon>Prevotellaceae</taxon>
        <taxon>Prevotella</taxon>
    </lineage>
</organism>
<reference evidence="3 4" key="1">
    <citation type="submission" date="2011-12" db="EMBL/GenBank/DDBJ databases">
        <title>The Genome Sequence of Prevotella micans F0438.</title>
        <authorList>
            <consortium name="The Broad Institute Genome Sequencing Platform"/>
            <person name="Earl A."/>
            <person name="Ward D."/>
            <person name="Feldgarden M."/>
            <person name="Gevers D."/>
            <person name="Izard J."/>
            <person name="Baranova O.V."/>
            <person name="Blanton J.M."/>
            <person name="Wade W.G."/>
            <person name="Dewhirst F.E."/>
            <person name="Young S.K."/>
            <person name="Zeng Q."/>
            <person name="Gargeya S."/>
            <person name="Fitzgerald M."/>
            <person name="Haas B."/>
            <person name="Abouelleil A."/>
            <person name="Alvarado L."/>
            <person name="Arachchi H.M."/>
            <person name="Berlin A."/>
            <person name="Chapman S.B."/>
            <person name="Gearin G."/>
            <person name="Goldberg J."/>
            <person name="Griggs A."/>
            <person name="Gujja S."/>
            <person name="Hansen M."/>
            <person name="Heiman D."/>
            <person name="Howarth C."/>
            <person name="Larimer J."/>
            <person name="Lui A."/>
            <person name="MacDonald P.J.P."/>
            <person name="McCowen C."/>
            <person name="Montmayeur A."/>
            <person name="Murphy C."/>
            <person name="Neiman D."/>
            <person name="Pearson M."/>
            <person name="Priest M."/>
            <person name="Roberts A."/>
            <person name="Saif S."/>
            <person name="Shea T."/>
            <person name="Sisk P."/>
            <person name="Stolte C."/>
            <person name="Sykes S."/>
            <person name="Wortman J."/>
            <person name="Nusbaum C."/>
            <person name="Birren B."/>
        </authorList>
    </citation>
    <scope>NUCLEOTIDE SEQUENCE [LARGE SCALE GENOMIC DNA]</scope>
    <source>
        <strain evidence="3 4">F0438</strain>
    </source>
</reference>
<dbReference type="SUPFAM" id="SSF64182">
    <property type="entry name" value="DHH phosphoesterases"/>
    <property type="match status" value="1"/>
</dbReference>
<dbReference type="InterPro" id="IPR051319">
    <property type="entry name" value="Oligoribo/pAp-PDE_c-di-AMP_PDE"/>
</dbReference>
<evidence type="ECO:0000313" key="4">
    <source>
        <dbReference type="Proteomes" id="UP000016023"/>
    </source>
</evidence>
<keyword evidence="4" id="KW-1185">Reference proteome</keyword>
<dbReference type="InterPro" id="IPR003156">
    <property type="entry name" value="DHHA1_dom"/>
</dbReference>
<proteinExistence type="predicted"/>
<evidence type="ECO:0000259" key="1">
    <source>
        <dbReference type="Pfam" id="PF01368"/>
    </source>
</evidence>
<dbReference type="InterPro" id="IPR001667">
    <property type="entry name" value="DDH_dom"/>
</dbReference>
<protein>
    <submittedName>
        <fullName evidence="3">Uncharacterized protein</fullName>
    </submittedName>
</protein>
<dbReference type="HOGENOM" id="CLU_039720_0_0_10"/>
<dbReference type="GO" id="GO:0003676">
    <property type="term" value="F:nucleic acid binding"/>
    <property type="evidence" value="ECO:0007669"/>
    <property type="project" value="InterPro"/>
</dbReference>
<dbReference type="AlphaFoldDB" id="H1Q1Y0"/>
<dbReference type="Pfam" id="PF02272">
    <property type="entry name" value="DHHA1"/>
    <property type="match status" value="1"/>
</dbReference>
<dbReference type="eggNOG" id="COG0618">
    <property type="taxonomic scope" value="Bacteria"/>
</dbReference>
<dbReference type="PANTHER" id="PTHR47618:SF1">
    <property type="entry name" value="BIFUNCTIONAL OLIGORIBONUCLEASE AND PAP PHOSPHATASE NRNA"/>
    <property type="match status" value="1"/>
</dbReference>
<dbReference type="Pfam" id="PF01368">
    <property type="entry name" value="DHH"/>
    <property type="match status" value="1"/>
</dbReference>
<accession>H1Q1Y0</accession>
<dbReference type="PANTHER" id="PTHR47618">
    <property type="entry name" value="BIFUNCTIONAL OLIGORIBONUCLEASE AND PAP PHOSPHATASE NRNA"/>
    <property type="match status" value="1"/>
</dbReference>
<feature type="domain" description="DHHA1" evidence="2">
    <location>
        <begin position="256"/>
        <end position="322"/>
    </location>
</feature>
<dbReference type="RefSeq" id="WP_006952043.1">
    <property type="nucleotide sequence ID" value="NZ_JH594521.1"/>
</dbReference>
<evidence type="ECO:0000313" key="3">
    <source>
        <dbReference type="EMBL" id="EHO71600.1"/>
    </source>
</evidence>
<dbReference type="Gene3D" id="3.10.310.30">
    <property type="match status" value="1"/>
</dbReference>
<dbReference type="InterPro" id="IPR038763">
    <property type="entry name" value="DHH_sf"/>
</dbReference>
<sequence>MNISLLNPQQLDILKNTISQAQHIVICAHKSPDGDAVGSALAWKNYLENTGKTEVQICLPDQTPDFLHWLPNHRQILRYDRGPDKVKEVFHKADLVFCLDFNQSSRLDDMQAALELSQAPRILIDHHLDPDTNCALTISHPEMSSTSEIIFDLIWQLGAYDSMSCDCAACIYCGMMTDTGGFTYNSTRPEIYFIISKLLEKGINKDEIYNLVYHNFSANAIKLRAHIILNKLNVIEELHAAYFTVTKDEMRKFHFIKGDMEGLVNIPQKIRGLKLSISLREDTERPNLILVSLRSSNGFHCQPMATRFFNGGGHADASGGKLFCTIEEAEQITLRALLAYKNELQQKSAR</sequence>
<evidence type="ECO:0000259" key="2">
    <source>
        <dbReference type="Pfam" id="PF02272"/>
    </source>
</evidence>
<dbReference type="Proteomes" id="UP000016023">
    <property type="component" value="Unassembled WGS sequence"/>
</dbReference>
<comment type="caution">
    <text evidence="3">The sequence shown here is derived from an EMBL/GenBank/DDBJ whole genome shotgun (WGS) entry which is preliminary data.</text>
</comment>